<organism evidence="2">
    <name type="scientific">marine metagenome</name>
    <dbReference type="NCBI Taxonomy" id="408172"/>
    <lineage>
        <taxon>unclassified sequences</taxon>
        <taxon>metagenomes</taxon>
        <taxon>ecological metagenomes</taxon>
    </lineage>
</organism>
<feature type="region of interest" description="Disordered" evidence="1">
    <location>
        <begin position="1"/>
        <end position="27"/>
    </location>
</feature>
<gene>
    <name evidence="2" type="ORF">METZ01_LOCUS69937</name>
</gene>
<accession>A0A381TSP9</accession>
<feature type="non-terminal residue" evidence="2">
    <location>
        <position position="27"/>
    </location>
</feature>
<dbReference type="EMBL" id="UINC01004821">
    <property type="protein sequence ID" value="SVA17083.1"/>
    <property type="molecule type" value="Genomic_DNA"/>
</dbReference>
<name>A0A381TSP9_9ZZZZ</name>
<protein>
    <submittedName>
        <fullName evidence="2">Uncharacterized protein</fullName>
    </submittedName>
</protein>
<evidence type="ECO:0000313" key="2">
    <source>
        <dbReference type="EMBL" id="SVA17083.1"/>
    </source>
</evidence>
<reference evidence="2" key="1">
    <citation type="submission" date="2018-05" db="EMBL/GenBank/DDBJ databases">
        <authorList>
            <person name="Lanie J.A."/>
            <person name="Ng W.-L."/>
            <person name="Kazmierczak K.M."/>
            <person name="Andrzejewski T.M."/>
            <person name="Davidsen T.M."/>
            <person name="Wayne K.J."/>
            <person name="Tettelin H."/>
            <person name="Glass J.I."/>
            <person name="Rusch D."/>
            <person name="Podicherti R."/>
            <person name="Tsui H.-C.T."/>
            <person name="Winkler M.E."/>
        </authorList>
    </citation>
    <scope>NUCLEOTIDE SEQUENCE</scope>
</reference>
<proteinExistence type="predicted"/>
<dbReference type="AlphaFoldDB" id="A0A381TSP9"/>
<evidence type="ECO:0000256" key="1">
    <source>
        <dbReference type="SAM" id="MobiDB-lite"/>
    </source>
</evidence>
<sequence length="27" mass="3051">MSQASSQESGRLIRQTEAELPLTFRNT</sequence>